<feature type="chain" id="PRO_5046053606" evidence="1">
    <location>
        <begin position="31"/>
        <end position="102"/>
    </location>
</feature>
<dbReference type="EMBL" id="CP094326">
    <property type="protein sequence ID" value="UNZ00040.1"/>
    <property type="molecule type" value="Genomic_DNA"/>
</dbReference>
<sequence length="102" mass="11560">MNIGHLKNKIAFAFLALFLTMRLGGLHAYAHTDDHDHGGDCIICDFAVTHGHTPAIPIDDFDFNIEYIQEVIDREIIKHYNFLAVNSIESNQLFSRPPPAIR</sequence>
<reference evidence="2 3" key="1">
    <citation type="journal article" date="2018" name="Int. J. Syst. Evol. Microbiol.">
        <title>Zhouia spongiae sp. nov., isolated from a marine sponge.</title>
        <authorList>
            <person name="Zhuang L."/>
            <person name="Lin B."/>
            <person name="Qin F."/>
            <person name="Luo L."/>
        </authorList>
    </citation>
    <scope>NUCLEOTIDE SEQUENCE [LARGE SCALE GENOMIC DNA]</scope>
    <source>
        <strain evidence="2 3">HN-Y44</strain>
    </source>
</reference>
<evidence type="ECO:0000313" key="3">
    <source>
        <dbReference type="Proteomes" id="UP000829476"/>
    </source>
</evidence>
<gene>
    <name evidence="2" type="ORF">MQE36_06745</name>
</gene>
<name>A0ABY3YQK6_9FLAO</name>
<protein>
    <submittedName>
        <fullName evidence="2">Uncharacterized protein</fullName>
    </submittedName>
</protein>
<evidence type="ECO:0000256" key="1">
    <source>
        <dbReference type="SAM" id="SignalP"/>
    </source>
</evidence>
<dbReference type="Proteomes" id="UP000829476">
    <property type="component" value="Chromosome"/>
</dbReference>
<evidence type="ECO:0000313" key="2">
    <source>
        <dbReference type="EMBL" id="UNZ00040.1"/>
    </source>
</evidence>
<dbReference type="RefSeq" id="WP_242938407.1">
    <property type="nucleotide sequence ID" value="NZ_CP094326.1"/>
</dbReference>
<proteinExistence type="predicted"/>
<keyword evidence="3" id="KW-1185">Reference proteome</keyword>
<feature type="signal peptide" evidence="1">
    <location>
        <begin position="1"/>
        <end position="30"/>
    </location>
</feature>
<keyword evidence="1" id="KW-0732">Signal</keyword>
<accession>A0ABY3YQK6</accession>
<organism evidence="2 3">
    <name type="scientific">Zhouia spongiae</name>
    <dbReference type="NCBI Taxonomy" id="2202721"/>
    <lineage>
        <taxon>Bacteria</taxon>
        <taxon>Pseudomonadati</taxon>
        <taxon>Bacteroidota</taxon>
        <taxon>Flavobacteriia</taxon>
        <taxon>Flavobacteriales</taxon>
        <taxon>Flavobacteriaceae</taxon>
        <taxon>Zhouia</taxon>
    </lineage>
</organism>